<reference evidence="8 10" key="2">
    <citation type="journal article" date="2013" name="Nature">
        <title>Insights into bilaterian evolution from three spiralian genomes.</title>
        <authorList>
            <person name="Simakov O."/>
            <person name="Marletaz F."/>
            <person name="Cho S.J."/>
            <person name="Edsinger-Gonzales E."/>
            <person name="Havlak P."/>
            <person name="Hellsten U."/>
            <person name="Kuo D.H."/>
            <person name="Larsson T."/>
            <person name="Lv J."/>
            <person name="Arendt D."/>
            <person name="Savage R."/>
            <person name="Osoegawa K."/>
            <person name="de Jong P."/>
            <person name="Grimwood J."/>
            <person name="Chapman J.A."/>
            <person name="Shapiro H."/>
            <person name="Aerts A."/>
            <person name="Otillar R.P."/>
            <person name="Terry A.Y."/>
            <person name="Boore J.L."/>
            <person name="Grigoriev I.V."/>
            <person name="Lindberg D.R."/>
            <person name="Seaver E.C."/>
            <person name="Weisblat D.A."/>
            <person name="Putnam N.H."/>
            <person name="Rokhsar D.S."/>
        </authorList>
    </citation>
    <scope>NUCLEOTIDE SEQUENCE</scope>
    <source>
        <strain evidence="8 10">I ESC-2004</strain>
    </source>
</reference>
<evidence type="ECO:0000313" key="9">
    <source>
        <dbReference type="EnsemblMetazoa" id="CapteP185190"/>
    </source>
</evidence>
<dbReference type="Pfam" id="PF06910">
    <property type="entry name" value="MEA1"/>
    <property type="match status" value="1"/>
</dbReference>
<reference evidence="9" key="3">
    <citation type="submission" date="2015-06" db="UniProtKB">
        <authorList>
            <consortium name="EnsemblMetazoa"/>
        </authorList>
    </citation>
    <scope>IDENTIFICATION</scope>
</reference>
<evidence type="ECO:0000256" key="7">
    <source>
        <dbReference type="SAM" id="MobiDB-lite"/>
    </source>
</evidence>
<evidence type="ECO:0000256" key="3">
    <source>
        <dbReference type="ARBA" id="ARBA00022473"/>
    </source>
</evidence>
<organism evidence="8">
    <name type="scientific">Capitella teleta</name>
    <name type="common">Polychaete worm</name>
    <dbReference type="NCBI Taxonomy" id="283909"/>
    <lineage>
        <taxon>Eukaryota</taxon>
        <taxon>Metazoa</taxon>
        <taxon>Spiralia</taxon>
        <taxon>Lophotrochozoa</taxon>
        <taxon>Annelida</taxon>
        <taxon>Polychaeta</taxon>
        <taxon>Sedentaria</taxon>
        <taxon>Scolecida</taxon>
        <taxon>Capitellidae</taxon>
        <taxon>Capitella</taxon>
    </lineage>
</organism>
<dbReference type="AlphaFoldDB" id="R7TUL9"/>
<evidence type="ECO:0000256" key="1">
    <source>
        <dbReference type="ARBA" id="ARBA00002540"/>
    </source>
</evidence>
<dbReference type="Proteomes" id="UP000014760">
    <property type="component" value="Unassembled WGS sequence"/>
</dbReference>
<keyword evidence="3" id="KW-0217">Developmental protein</keyword>
<feature type="region of interest" description="Disordered" evidence="7">
    <location>
        <begin position="1"/>
        <end position="84"/>
    </location>
</feature>
<dbReference type="InterPro" id="IPR009685">
    <property type="entry name" value="MEA1"/>
</dbReference>
<keyword evidence="4" id="KW-0597">Phosphoprotein</keyword>
<name>R7TUL9_CAPTE</name>
<dbReference type="OMA" id="DWAKEIS"/>
<dbReference type="PANTHER" id="PTHR17005">
    <property type="entry name" value="MALE-ENHANCED ANTIGEN-1"/>
    <property type="match status" value="1"/>
</dbReference>
<feature type="compositionally biased region" description="Basic and acidic residues" evidence="7">
    <location>
        <begin position="10"/>
        <end position="20"/>
    </location>
</feature>
<dbReference type="EMBL" id="AMQN01010937">
    <property type="status" value="NOT_ANNOTATED_CDS"/>
    <property type="molecule type" value="Genomic_DNA"/>
</dbReference>
<keyword evidence="6" id="KW-0744">Spermatogenesis</keyword>
<keyword evidence="10" id="KW-1185">Reference proteome</keyword>
<evidence type="ECO:0000313" key="10">
    <source>
        <dbReference type="Proteomes" id="UP000014760"/>
    </source>
</evidence>
<dbReference type="EMBL" id="KB308581">
    <property type="protein sequence ID" value="ELT97364.1"/>
    <property type="molecule type" value="Genomic_DNA"/>
</dbReference>
<feature type="compositionally biased region" description="Low complexity" evidence="7">
    <location>
        <begin position="104"/>
        <end position="114"/>
    </location>
</feature>
<feature type="compositionally biased region" description="Polar residues" evidence="7">
    <location>
        <begin position="64"/>
        <end position="83"/>
    </location>
</feature>
<proteinExistence type="predicted"/>
<dbReference type="GO" id="GO:0030154">
    <property type="term" value="P:cell differentiation"/>
    <property type="evidence" value="ECO:0007669"/>
    <property type="project" value="UniProtKB-KW"/>
</dbReference>
<dbReference type="HOGENOM" id="CLU_1422714_0_0_1"/>
<reference evidence="10" key="1">
    <citation type="submission" date="2012-12" db="EMBL/GenBank/DDBJ databases">
        <authorList>
            <person name="Hellsten U."/>
            <person name="Grimwood J."/>
            <person name="Chapman J.A."/>
            <person name="Shapiro H."/>
            <person name="Aerts A."/>
            <person name="Otillar R.P."/>
            <person name="Terry A.Y."/>
            <person name="Boore J.L."/>
            <person name="Simakov O."/>
            <person name="Marletaz F."/>
            <person name="Cho S.-J."/>
            <person name="Edsinger-Gonzales E."/>
            <person name="Havlak P."/>
            <person name="Kuo D.-H."/>
            <person name="Larsson T."/>
            <person name="Lv J."/>
            <person name="Arendt D."/>
            <person name="Savage R."/>
            <person name="Osoegawa K."/>
            <person name="de Jong P."/>
            <person name="Lindberg D.R."/>
            <person name="Seaver E.C."/>
            <person name="Weisblat D.A."/>
            <person name="Putnam N.H."/>
            <person name="Grigoriev I.V."/>
            <person name="Rokhsar D.S."/>
        </authorList>
    </citation>
    <scope>NUCLEOTIDE SEQUENCE</scope>
    <source>
        <strain evidence="10">I ESC-2004</strain>
    </source>
</reference>
<feature type="region of interest" description="Disordered" evidence="7">
    <location>
        <begin position="99"/>
        <end position="129"/>
    </location>
</feature>
<protein>
    <recommendedName>
        <fullName evidence="2">Male-enhanced antigen 1</fullName>
    </recommendedName>
</protein>
<accession>R7TUL9</accession>
<evidence type="ECO:0000256" key="2">
    <source>
        <dbReference type="ARBA" id="ARBA00022245"/>
    </source>
</evidence>
<evidence type="ECO:0000313" key="8">
    <source>
        <dbReference type="EMBL" id="ELT97364.1"/>
    </source>
</evidence>
<evidence type="ECO:0000256" key="5">
    <source>
        <dbReference type="ARBA" id="ARBA00022782"/>
    </source>
</evidence>
<dbReference type="OrthoDB" id="5593200at2759"/>
<comment type="function">
    <text evidence="1">May play an important role in spermatogenesis and/or testis development.</text>
</comment>
<sequence length="191" mass="21055">MAPSPNPKHSTKDDDQELRNMEMPPQHIINAVSDSDDSSSASSDDEDPSHMGYQLLPQEPPSSIPLSNRSPNEQRAEQVVSSLHTDHVEQELWKTLEPGSGFVPSASSSAADPALFPESSTGTKEAEERRELWNEAKKIDSGLPEGAVDAIRNAMCGFSLPDSHIPSWANALEEQQWKSQLLDRLQKNDKK</sequence>
<dbReference type="EnsemblMetazoa" id="CapteT185190">
    <property type="protein sequence ID" value="CapteP185190"/>
    <property type="gene ID" value="CapteG185190"/>
</dbReference>
<evidence type="ECO:0000256" key="4">
    <source>
        <dbReference type="ARBA" id="ARBA00022553"/>
    </source>
</evidence>
<gene>
    <name evidence="8" type="ORF">CAPTEDRAFT_185190</name>
</gene>
<evidence type="ECO:0000256" key="6">
    <source>
        <dbReference type="ARBA" id="ARBA00022871"/>
    </source>
</evidence>
<keyword evidence="5" id="KW-0221">Differentiation</keyword>
<dbReference type="GO" id="GO:0007283">
    <property type="term" value="P:spermatogenesis"/>
    <property type="evidence" value="ECO:0007669"/>
    <property type="project" value="UniProtKB-KW"/>
</dbReference>